<organism evidence="1 2">
    <name type="scientific">Gossypium harknessii</name>
    <dbReference type="NCBI Taxonomy" id="34285"/>
    <lineage>
        <taxon>Eukaryota</taxon>
        <taxon>Viridiplantae</taxon>
        <taxon>Streptophyta</taxon>
        <taxon>Embryophyta</taxon>
        <taxon>Tracheophyta</taxon>
        <taxon>Spermatophyta</taxon>
        <taxon>Magnoliopsida</taxon>
        <taxon>eudicotyledons</taxon>
        <taxon>Gunneridae</taxon>
        <taxon>Pentapetalae</taxon>
        <taxon>rosids</taxon>
        <taxon>malvids</taxon>
        <taxon>Malvales</taxon>
        <taxon>Malvaceae</taxon>
        <taxon>Malvoideae</taxon>
        <taxon>Gossypium</taxon>
    </lineage>
</organism>
<sequence>MIINYHIPTPFAAEVLVCLQRVQMGLDLREVIEAKTSRKTSIVIKVVTLELMCHDSDPSITMKDLDFTKSQLEVDFVDVATLSVGCRENEP</sequence>
<dbReference type="AlphaFoldDB" id="A0A7J9GJU6"/>
<reference evidence="1 2" key="1">
    <citation type="journal article" date="2019" name="Genome Biol. Evol.">
        <title>Insights into the evolution of the New World diploid cottons (Gossypium, subgenus Houzingenia) based on genome sequencing.</title>
        <authorList>
            <person name="Grover C.E."/>
            <person name="Arick M.A. 2nd"/>
            <person name="Thrash A."/>
            <person name="Conover J.L."/>
            <person name="Sanders W.S."/>
            <person name="Peterson D.G."/>
            <person name="Frelichowski J.E."/>
            <person name="Scheffler J.A."/>
            <person name="Scheffler B.E."/>
            <person name="Wendel J.F."/>
        </authorList>
    </citation>
    <scope>NUCLEOTIDE SEQUENCE [LARGE SCALE GENOMIC DNA]</scope>
    <source>
        <strain evidence="1">0</strain>
        <tissue evidence="1">Leaf</tissue>
    </source>
</reference>
<dbReference type="Proteomes" id="UP000593560">
    <property type="component" value="Unassembled WGS sequence"/>
</dbReference>
<proteinExistence type="predicted"/>
<gene>
    <name evidence="1" type="ORF">Gohar_008488</name>
</gene>
<evidence type="ECO:0000313" key="2">
    <source>
        <dbReference type="Proteomes" id="UP000593560"/>
    </source>
</evidence>
<accession>A0A7J9GJU6</accession>
<comment type="caution">
    <text evidence="1">The sequence shown here is derived from an EMBL/GenBank/DDBJ whole genome shotgun (WGS) entry which is preliminary data.</text>
</comment>
<protein>
    <submittedName>
        <fullName evidence="1">Uncharacterized protein</fullName>
    </submittedName>
</protein>
<evidence type="ECO:0000313" key="1">
    <source>
        <dbReference type="EMBL" id="MBA0797829.1"/>
    </source>
</evidence>
<name>A0A7J9GJU6_9ROSI</name>
<keyword evidence="2" id="KW-1185">Reference proteome</keyword>
<dbReference type="EMBL" id="JABFAD010000005">
    <property type="protein sequence ID" value="MBA0797829.1"/>
    <property type="molecule type" value="Genomic_DNA"/>
</dbReference>